<organism evidence="2 3">
    <name type="scientific">Campylobacter lari</name>
    <dbReference type="NCBI Taxonomy" id="201"/>
    <lineage>
        <taxon>Bacteria</taxon>
        <taxon>Pseudomonadati</taxon>
        <taxon>Campylobacterota</taxon>
        <taxon>Epsilonproteobacteria</taxon>
        <taxon>Campylobacterales</taxon>
        <taxon>Campylobacteraceae</taxon>
        <taxon>Campylobacter</taxon>
    </lineage>
</organism>
<accession>A0A7U8GGJ3</accession>
<protein>
    <submittedName>
        <fullName evidence="2">Motility associated factor glycosyltransferase family protein</fullName>
    </submittedName>
</protein>
<sequence length="634" mass="73356">MNTYEANFNKNLGALENYNATLADKIEDVKTNERFEVFAGKSAFDINIYDHELKQSLYDNPEKFFDEKYNEIYTKYERYPVLFFYGLGNGLLYKALLKNENHKSIVVFEPNIEILYIVFHLIDFSQELKDKRLYVVDTNDFDLSNILAYLSGTLGLRSYLYDSKVFSHCDYYKIFQENINKIDYDLEQILNLLYSALGFNIDRYFDIMQKYILNIPKMIAHPPLKNLIQQRKKKNTNAIIVASGPSLIKQLPLLKENADKATIICVDGSYPILAQHDIKPDYVVCVEQNNFSSEFFNNSFGQFDESILFVLTSAVHKKTLEYIESNSRNYILISKNTLLHKNFLHLQDFGTLGGLSVANMAYSLALKLEHKNIILIGQDLAYDENLNSHPKEFLYGCHSDIDNFEAIKATAYGGNGEVYTHGAWNTYRQNFEFLIQEALKKDIITFNCTEGGSRINYAKEETFATICKSLLLEKKQTLFEPLCCLNTQEQLNLAKNTYDSLLKIISLANQKTTQCKEILKPILKLIKQTSYQIDLEKIDFKKLLNINENIHKIKEFLEDADMLIFNEALTSALASKEVTLAKISMMSAHTQEEKKIRMVMWVIKHEEWLTTVIDTLEKQTKTMSDSLINLKKFI</sequence>
<evidence type="ECO:0000313" key="2">
    <source>
        <dbReference type="EMBL" id="EAJ5682234.1"/>
    </source>
</evidence>
<comment type="caution">
    <text evidence="2">The sequence shown here is derived from an EMBL/GenBank/DDBJ whole genome shotgun (WGS) entry which is preliminary data.</text>
</comment>
<proteinExistence type="predicted"/>
<dbReference type="PANTHER" id="PTHR41786">
    <property type="entry name" value="MOTILITY ACCESSORY FACTOR MAF"/>
    <property type="match status" value="1"/>
</dbReference>
<evidence type="ECO:0000259" key="1">
    <source>
        <dbReference type="Pfam" id="PF01973"/>
    </source>
</evidence>
<keyword evidence="2" id="KW-0808">Transferase</keyword>
<dbReference type="Pfam" id="PF01973">
    <property type="entry name" value="MptE-like"/>
    <property type="match status" value="1"/>
</dbReference>
<dbReference type="EMBL" id="AABYWZ010000039">
    <property type="protein sequence ID" value="EAJ5682234.1"/>
    <property type="molecule type" value="Genomic_DNA"/>
</dbReference>
<reference evidence="2 3" key="1">
    <citation type="submission" date="2018-05" db="EMBL/GenBank/DDBJ databases">
        <authorList>
            <consortium name="PulseNet: The National Subtyping Network for Foodborne Disease Surveillance"/>
            <person name="Tarr C.L."/>
            <person name="Trees E."/>
            <person name="Katz L.S."/>
            <person name="Carleton-Romer H.A."/>
            <person name="Stroika S."/>
            <person name="Kucerova Z."/>
            <person name="Roache K.F."/>
            <person name="Sabol A.L."/>
            <person name="Besser J."/>
            <person name="Gerner-Smidt P."/>
        </authorList>
    </citation>
    <scope>NUCLEOTIDE SEQUENCE [LARGE SCALE GENOMIC DNA]</scope>
    <source>
        <strain evidence="2 3">2016D-0268</strain>
    </source>
</reference>
<dbReference type="GO" id="GO:0016740">
    <property type="term" value="F:transferase activity"/>
    <property type="evidence" value="ECO:0007669"/>
    <property type="project" value="UniProtKB-KW"/>
</dbReference>
<dbReference type="PANTHER" id="PTHR41786:SF1">
    <property type="entry name" value="6-HYDROXYMETHYLPTERIN DIPHOSPHOKINASE MPTE-LIKE DOMAIN-CONTAINING PROTEIN"/>
    <property type="match status" value="1"/>
</dbReference>
<gene>
    <name evidence="2" type="ORF">BXA13_07985</name>
</gene>
<feature type="non-terminal residue" evidence="2">
    <location>
        <position position="634"/>
    </location>
</feature>
<dbReference type="InterPro" id="IPR002826">
    <property type="entry name" value="MptE-like"/>
</dbReference>
<dbReference type="Proteomes" id="UP000556298">
    <property type="component" value="Unassembled WGS sequence"/>
</dbReference>
<dbReference type="AlphaFoldDB" id="A0A7U8GGJ3"/>
<name>A0A7U8GGJ3_CAMLA</name>
<evidence type="ECO:0000313" key="3">
    <source>
        <dbReference type="Proteomes" id="UP000556298"/>
    </source>
</evidence>
<feature type="domain" description="6-hydroxymethylpterin diphosphokinase MptE-like" evidence="1">
    <location>
        <begin position="211"/>
        <end position="384"/>
    </location>
</feature>